<protein>
    <submittedName>
        <fullName evidence="2">F-box domain-containing protein</fullName>
    </submittedName>
</protein>
<organism evidence="2 3">
    <name type="scientific">Caenorhabditis japonica</name>
    <dbReference type="NCBI Taxonomy" id="281687"/>
    <lineage>
        <taxon>Eukaryota</taxon>
        <taxon>Metazoa</taxon>
        <taxon>Ecdysozoa</taxon>
        <taxon>Nematoda</taxon>
        <taxon>Chromadorea</taxon>
        <taxon>Rhabditida</taxon>
        <taxon>Rhabditina</taxon>
        <taxon>Rhabditomorpha</taxon>
        <taxon>Rhabditoidea</taxon>
        <taxon>Rhabditidae</taxon>
        <taxon>Peloderinae</taxon>
        <taxon>Caenorhabditis</taxon>
    </lineage>
</organism>
<feature type="domain" description="F-box" evidence="1">
    <location>
        <begin position="3"/>
        <end position="43"/>
    </location>
</feature>
<evidence type="ECO:0000313" key="3">
    <source>
        <dbReference type="Proteomes" id="UP000005237"/>
    </source>
</evidence>
<name>A0A8R1HG08_CAEJA</name>
<dbReference type="EnsemblMetazoa" id="CJA00277.1">
    <property type="protein sequence ID" value="CJA00277.1"/>
    <property type="gene ID" value="WBGene00119481"/>
</dbReference>
<keyword evidence="3" id="KW-1185">Reference proteome</keyword>
<dbReference type="Proteomes" id="UP000005237">
    <property type="component" value="Unassembled WGS sequence"/>
</dbReference>
<dbReference type="AlphaFoldDB" id="A0A8R1HG08"/>
<evidence type="ECO:0000259" key="1">
    <source>
        <dbReference type="Pfam" id="PF00646"/>
    </source>
</evidence>
<accession>A0A8R1HG08</accession>
<proteinExistence type="predicted"/>
<dbReference type="PANTHER" id="PTHR35366:SF3">
    <property type="entry name" value="CW-TYPE DOMAIN-CONTAINING PROTEIN"/>
    <property type="match status" value="1"/>
</dbReference>
<sequence>MSWSDLPFDVRQKCVKNLDFSTCICLRACSKSDRQLVDSVPLKLPRVRFARKLERALLVFHTGVNEYLRIEYRGDDGELMVLRNTPENSDRKTKRKIKLEISPYDLATSTFVGILSRENLELGTLEIGQPDHEKDGRIEKLLIPNNFRFQKIAYDCTYRWKLDGQKTFYNSTGCTNQEMIHYTFTQQENVAMSRHQVMFVGDVCDFRLVNGVKVVSNRPVFYVNVPQESPGVPMKVLFDYLLCASKRLVPRGVLHVRFPHTDEKTGYEMFKACPGEFHQFDTGIMMKRIAPTHGFVHRFYCSPCGFYVQLLKENAEKDLESAWSNDGELSLEAYPNRLKKVIYQESS</sequence>
<dbReference type="PANTHER" id="PTHR35366">
    <property type="entry name" value="PROTEIN CBG18620"/>
    <property type="match status" value="1"/>
</dbReference>
<evidence type="ECO:0000313" key="2">
    <source>
        <dbReference type="EnsemblMetazoa" id="CJA00277.1"/>
    </source>
</evidence>
<dbReference type="InterPro" id="IPR001810">
    <property type="entry name" value="F-box_dom"/>
</dbReference>
<reference evidence="2" key="2">
    <citation type="submission" date="2022-06" db="UniProtKB">
        <authorList>
            <consortium name="EnsemblMetazoa"/>
        </authorList>
    </citation>
    <scope>IDENTIFICATION</scope>
    <source>
        <strain evidence="2">DF5081</strain>
    </source>
</reference>
<reference evidence="3" key="1">
    <citation type="submission" date="2010-08" db="EMBL/GenBank/DDBJ databases">
        <authorList>
            <consortium name="Caenorhabditis japonica Sequencing Consortium"/>
            <person name="Wilson R.K."/>
        </authorList>
    </citation>
    <scope>NUCLEOTIDE SEQUENCE [LARGE SCALE GENOMIC DNA]</scope>
    <source>
        <strain evidence="3">DF5081</strain>
    </source>
</reference>
<dbReference type="Pfam" id="PF00646">
    <property type="entry name" value="F-box"/>
    <property type="match status" value="1"/>
</dbReference>